<evidence type="ECO:0000256" key="2">
    <source>
        <dbReference type="SAM" id="Phobius"/>
    </source>
</evidence>
<accession>A0A7C1GBB8</accession>
<evidence type="ECO:0000256" key="1">
    <source>
        <dbReference type="SAM" id="Coils"/>
    </source>
</evidence>
<keyword evidence="2" id="KW-1133">Transmembrane helix</keyword>
<reference evidence="3" key="1">
    <citation type="journal article" date="2020" name="mSystems">
        <title>Genome- and Community-Level Interaction Insights into Carbon Utilization and Element Cycling Functions of Hydrothermarchaeota in Hydrothermal Sediment.</title>
        <authorList>
            <person name="Zhou Z."/>
            <person name="Liu Y."/>
            <person name="Xu W."/>
            <person name="Pan J."/>
            <person name="Luo Z.H."/>
            <person name="Li M."/>
        </authorList>
    </citation>
    <scope>NUCLEOTIDE SEQUENCE [LARGE SCALE GENOMIC DNA]</scope>
    <source>
        <strain evidence="3">SpSt-116</strain>
    </source>
</reference>
<feature type="transmembrane region" description="Helical" evidence="2">
    <location>
        <begin position="242"/>
        <end position="259"/>
    </location>
</feature>
<evidence type="ECO:0000313" key="3">
    <source>
        <dbReference type="EMBL" id="HDP14985.1"/>
    </source>
</evidence>
<dbReference type="AlphaFoldDB" id="A0A7C1GBB8"/>
<feature type="transmembrane region" description="Helical" evidence="2">
    <location>
        <begin position="175"/>
        <end position="193"/>
    </location>
</feature>
<name>A0A7C1GBB8_9CREN</name>
<sequence length="368" mass="41913">MVWAFYFGILEEINERLEKYPLITPYFSIGLGLLFSGGLFYLYWQALQKEPEFPFVAFAVAHFFLSTYSFMFVAGALTWLIGTLLFFFEIFGYITFYISDNVGIKDWLRRDIAVVVVSALLYGSLRKAIGDVEIIYGFSLRPAYIIVPLLGMFFGTPGAIGVALGSLFKDILSRGLGIGSFGRLISDFLGAYILYKSVKDPSFSNIKSLGEFYIWGVVVQPIVTTIYRAWWLEFLIKMEGSVFEAVDVIIFAWALYSPLLLLENVFINAFIVPVVGFILYPEVKAIGLLWKDRAGASKLYKKYKDLLEESNRIKIYLNKLETLRTEGMISETAYAQLKEEYSNKLTLLEAKIKEHEEELKKVEGSRVS</sequence>
<feature type="transmembrane region" description="Helical" evidence="2">
    <location>
        <begin position="107"/>
        <end position="125"/>
    </location>
</feature>
<gene>
    <name evidence="3" type="ORF">ENN26_04300</name>
</gene>
<comment type="caution">
    <text evidence="3">The sequence shown here is derived from an EMBL/GenBank/DDBJ whole genome shotgun (WGS) entry which is preliminary data.</text>
</comment>
<feature type="transmembrane region" description="Helical" evidence="2">
    <location>
        <begin position="55"/>
        <end position="73"/>
    </location>
</feature>
<keyword evidence="2" id="KW-0472">Membrane</keyword>
<keyword evidence="2" id="KW-0812">Transmembrane</keyword>
<feature type="transmembrane region" description="Helical" evidence="2">
    <location>
        <begin position="265"/>
        <end position="283"/>
    </location>
</feature>
<feature type="transmembrane region" description="Helical" evidence="2">
    <location>
        <begin position="213"/>
        <end position="230"/>
    </location>
</feature>
<keyword evidence="1" id="KW-0175">Coiled coil</keyword>
<feature type="transmembrane region" description="Helical" evidence="2">
    <location>
        <begin position="20"/>
        <end position="43"/>
    </location>
</feature>
<feature type="coiled-coil region" evidence="1">
    <location>
        <begin position="306"/>
        <end position="365"/>
    </location>
</feature>
<feature type="transmembrane region" description="Helical" evidence="2">
    <location>
        <begin position="145"/>
        <end position="168"/>
    </location>
</feature>
<protein>
    <submittedName>
        <fullName evidence="3">Uncharacterized protein</fullName>
    </submittedName>
</protein>
<dbReference type="EMBL" id="DSAY01000076">
    <property type="protein sequence ID" value="HDP14985.1"/>
    <property type="molecule type" value="Genomic_DNA"/>
</dbReference>
<organism evidence="3">
    <name type="scientific">Thermofilum adornatum</name>
    <dbReference type="NCBI Taxonomy" id="1365176"/>
    <lineage>
        <taxon>Archaea</taxon>
        <taxon>Thermoproteota</taxon>
        <taxon>Thermoprotei</taxon>
        <taxon>Thermofilales</taxon>
        <taxon>Thermofilaceae</taxon>
        <taxon>Thermofilum</taxon>
    </lineage>
</organism>
<feature type="transmembrane region" description="Helical" evidence="2">
    <location>
        <begin position="79"/>
        <end position="98"/>
    </location>
</feature>
<proteinExistence type="predicted"/>